<dbReference type="EMBL" id="CP021780">
    <property type="protein sequence ID" value="ASA20544.1"/>
    <property type="molecule type" value="Genomic_DNA"/>
</dbReference>
<dbReference type="KEGG" id="pdh:B9T62_06840"/>
<protein>
    <submittedName>
        <fullName evidence="10">Methyl-accepting chemotaxis protein</fullName>
    </submittedName>
</protein>
<keyword evidence="7" id="KW-0812">Transmembrane</keyword>
<evidence type="ECO:0000256" key="2">
    <source>
        <dbReference type="ARBA" id="ARBA00022475"/>
    </source>
</evidence>
<dbReference type="RefSeq" id="WP_087914562.1">
    <property type="nucleotide sequence ID" value="NZ_CP021780.1"/>
</dbReference>
<keyword evidence="4 6" id="KW-0807">Transducer</keyword>
<evidence type="ECO:0000256" key="1">
    <source>
        <dbReference type="ARBA" id="ARBA00004236"/>
    </source>
</evidence>
<proteinExistence type="inferred from homology"/>
<dbReference type="SUPFAM" id="SSF58104">
    <property type="entry name" value="Methyl-accepting chemotaxis protein (MCP) signaling domain"/>
    <property type="match status" value="1"/>
</dbReference>
<dbReference type="InterPro" id="IPR004089">
    <property type="entry name" value="MCPsignal_dom"/>
</dbReference>
<dbReference type="InterPro" id="IPR024478">
    <property type="entry name" value="HlyB_4HB_MCP"/>
</dbReference>
<feature type="domain" description="HAMP" evidence="9">
    <location>
        <begin position="207"/>
        <end position="260"/>
    </location>
</feature>
<evidence type="ECO:0000256" key="6">
    <source>
        <dbReference type="PROSITE-ProRule" id="PRU00284"/>
    </source>
</evidence>
<evidence type="ECO:0000256" key="5">
    <source>
        <dbReference type="ARBA" id="ARBA00029447"/>
    </source>
</evidence>
<evidence type="ECO:0000259" key="8">
    <source>
        <dbReference type="PROSITE" id="PS50111"/>
    </source>
</evidence>
<dbReference type="Gene3D" id="6.10.340.10">
    <property type="match status" value="1"/>
</dbReference>
<dbReference type="AlphaFoldDB" id="A0A2Z2K6N8"/>
<feature type="domain" description="Methyl-accepting transducer" evidence="8">
    <location>
        <begin position="279"/>
        <end position="515"/>
    </location>
</feature>
<dbReference type="GO" id="GO:0007165">
    <property type="term" value="P:signal transduction"/>
    <property type="evidence" value="ECO:0007669"/>
    <property type="project" value="UniProtKB-KW"/>
</dbReference>
<dbReference type="Pfam" id="PF12729">
    <property type="entry name" value="4HB_MCP_1"/>
    <property type="match status" value="1"/>
</dbReference>
<reference evidence="10 11" key="1">
    <citation type="submission" date="2017-06" db="EMBL/GenBank/DDBJ databases">
        <title>Complete genome sequence of Paenibacillus donghaensis KCTC 13049T isolated from East Sea sediment, South Korea.</title>
        <authorList>
            <person name="Jung B.K."/>
            <person name="Hong S.-J."/>
            <person name="Shin J.-H."/>
        </authorList>
    </citation>
    <scope>NUCLEOTIDE SEQUENCE [LARGE SCALE GENOMIC DNA]</scope>
    <source>
        <strain evidence="10 11">KCTC 13049</strain>
    </source>
</reference>
<dbReference type="Pfam" id="PF00015">
    <property type="entry name" value="MCPsignal"/>
    <property type="match status" value="1"/>
</dbReference>
<comment type="similarity">
    <text evidence="5">Belongs to the methyl-accepting chemotaxis (MCP) protein family.</text>
</comment>
<keyword evidence="11" id="KW-1185">Reference proteome</keyword>
<keyword evidence="2" id="KW-1003">Cell membrane</keyword>
<evidence type="ECO:0000256" key="4">
    <source>
        <dbReference type="ARBA" id="ARBA00023224"/>
    </source>
</evidence>
<sequence>MSRLGNLTITKKLYGGFGLILILLLVVAFTSYSYLSKVNDTYTQLLTNKAQSVQLIKDLRIAVEMERASISSFLIDGDEANVAAFEEAQENFRTALGQLKLLVPDRDDKQILAGLDLLQEHYSSTAMQIIDSKKRNNSDYLETLKTQGPLLNKFSSTAERFVKLQEEELSMEAEATLGEVSDIKKLVLALTASALILGVLASIIISRAISNPIQKLQKMAVQIAGGDLRNTLVEIKNKDEIGQLAEAFNNMGKHLRELIREVGTNAEQVAASSEELTASAEQTGQATEHVASITEKLAEGAQTQVNSIEASVALVQKMDGEAAQIADRSIHVKESVDVASELASKGIQAVESAIHQMSAVSKNVSEVSIVVSALAESSREIGDIIAIITDIANQTNLLSLNAAIEAARAGEHGRGFAVVASEVRKLAEKTAESGKRVSEVIHSIQSETSRTLAMVSQGEKEVEVGIYAVQTAGQSFAEIEGSIQEINEQIRGVSDASQEMSHETHELVVAFEQINRITLASSEGTYDVSASAQEQLASVEEIAAASRMLSELAQELQESISKFSV</sequence>
<dbReference type="PROSITE" id="PS50885">
    <property type="entry name" value="HAMP"/>
    <property type="match status" value="1"/>
</dbReference>
<accession>A0A2Z2K6N8</accession>
<dbReference type="Proteomes" id="UP000249890">
    <property type="component" value="Chromosome"/>
</dbReference>
<dbReference type="PROSITE" id="PS50111">
    <property type="entry name" value="CHEMOTAXIS_TRANSDUC_2"/>
    <property type="match status" value="1"/>
</dbReference>
<dbReference type="SMART" id="SM00283">
    <property type="entry name" value="MA"/>
    <property type="match status" value="1"/>
</dbReference>
<evidence type="ECO:0000256" key="3">
    <source>
        <dbReference type="ARBA" id="ARBA00023136"/>
    </source>
</evidence>
<feature type="transmembrane region" description="Helical" evidence="7">
    <location>
        <begin position="186"/>
        <end position="209"/>
    </location>
</feature>
<organism evidence="10 11">
    <name type="scientific">Paenibacillus donghaensis</name>
    <dbReference type="NCBI Taxonomy" id="414771"/>
    <lineage>
        <taxon>Bacteria</taxon>
        <taxon>Bacillati</taxon>
        <taxon>Bacillota</taxon>
        <taxon>Bacilli</taxon>
        <taxon>Bacillales</taxon>
        <taxon>Paenibacillaceae</taxon>
        <taxon>Paenibacillus</taxon>
    </lineage>
</organism>
<evidence type="ECO:0000259" key="9">
    <source>
        <dbReference type="PROSITE" id="PS50885"/>
    </source>
</evidence>
<dbReference type="PANTHER" id="PTHR32089:SF112">
    <property type="entry name" value="LYSOZYME-LIKE PROTEIN-RELATED"/>
    <property type="match status" value="1"/>
</dbReference>
<dbReference type="InterPro" id="IPR003660">
    <property type="entry name" value="HAMP_dom"/>
</dbReference>
<comment type="subcellular location">
    <subcellularLocation>
        <location evidence="1">Cell membrane</location>
    </subcellularLocation>
</comment>
<dbReference type="PANTHER" id="PTHR32089">
    <property type="entry name" value="METHYL-ACCEPTING CHEMOTAXIS PROTEIN MCPB"/>
    <property type="match status" value="1"/>
</dbReference>
<evidence type="ECO:0000313" key="10">
    <source>
        <dbReference type="EMBL" id="ASA20544.1"/>
    </source>
</evidence>
<dbReference type="CDD" id="cd06225">
    <property type="entry name" value="HAMP"/>
    <property type="match status" value="1"/>
</dbReference>
<dbReference type="Pfam" id="PF00672">
    <property type="entry name" value="HAMP"/>
    <property type="match status" value="1"/>
</dbReference>
<dbReference type="SMART" id="SM00304">
    <property type="entry name" value="HAMP"/>
    <property type="match status" value="2"/>
</dbReference>
<dbReference type="OrthoDB" id="107771at2"/>
<dbReference type="GO" id="GO:0005886">
    <property type="term" value="C:plasma membrane"/>
    <property type="evidence" value="ECO:0007669"/>
    <property type="project" value="UniProtKB-SubCell"/>
</dbReference>
<feature type="transmembrane region" description="Helical" evidence="7">
    <location>
        <begin position="12"/>
        <end position="35"/>
    </location>
</feature>
<gene>
    <name evidence="10" type="ORF">B9T62_06840</name>
</gene>
<keyword evidence="3 7" id="KW-0472">Membrane</keyword>
<name>A0A2Z2K6N8_9BACL</name>
<evidence type="ECO:0000313" key="11">
    <source>
        <dbReference type="Proteomes" id="UP000249890"/>
    </source>
</evidence>
<evidence type="ECO:0000256" key="7">
    <source>
        <dbReference type="SAM" id="Phobius"/>
    </source>
</evidence>
<dbReference type="Gene3D" id="1.10.287.950">
    <property type="entry name" value="Methyl-accepting chemotaxis protein"/>
    <property type="match status" value="1"/>
</dbReference>
<keyword evidence="7" id="KW-1133">Transmembrane helix</keyword>